<keyword evidence="5" id="KW-1185">Reference proteome</keyword>
<dbReference type="GO" id="GO:0005524">
    <property type="term" value="F:ATP binding"/>
    <property type="evidence" value="ECO:0007669"/>
    <property type="project" value="UniProtKB-KW"/>
</dbReference>
<dbReference type="PROSITE" id="PS00329">
    <property type="entry name" value="HSP70_2"/>
    <property type="match status" value="1"/>
</dbReference>
<protein>
    <submittedName>
        <fullName evidence="4">Hsp70 protein-domain-containing protein</fullName>
    </submittedName>
</protein>
<dbReference type="EMBL" id="JARJLG010000010">
    <property type="protein sequence ID" value="KAJ7777608.1"/>
    <property type="molecule type" value="Genomic_DNA"/>
</dbReference>
<evidence type="ECO:0000313" key="4">
    <source>
        <dbReference type="EMBL" id="KAJ7777608.1"/>
    </source>
</evidence>
<name>A0AAD7K3F9_9AGAR</name>
<reference evidence="4" key="1">
    <citation type="submission" date="2023-03" db="EMBL/GenBank/DDBJ databases">
        <title>Massive genome expansion in bonnet fungi (Mycena s.s.) driven by repeated elements and novel gene families across ecological guilds.</title>
        <authorList>
            <consortium name="Lawrence Berkeley National Laboratory"/>
            <person name="Harder C.B."/>
            <person name="Miyauchi S."/>
            <person name="Viragh M."/>
            <person name="Kuo A."/>
            <person name="Thoen E."/>
            <person name="Andreopoulos B."/>
            <person name="Lu D."/>
            <person name="Skrede I."/>
            <person name="Drula E."/>
            <person name="Henrissat B."/>
            <person name="Morin E."/>
            <person name="Kohler A."/>
            <person name="Barry K."/>
            <person name="LaButti K."/>
            <person name="Morin E."/>
            <person name="Salamov A."/>
            <person name="Lipzen A."/>
            <person name="Mereny Z."/>
            <person name="Hegedus B."/>
            <person name="Baldrian P."/>
            <person name="Stursova M."/>
            <person name="Weitz H."/>
            <person name="Taylor A."/>
            <person name="Grigoriev I.V."/>
            <person name="Nagy L.G."/>
            <person name="Martin F."/>
            <person name="Kauserud H."/>
        </authorList>
    </citation>
    <scope>NUCLEOTIDE SEQUENCE</scope>
    <source>
        <strain evidence="4">CBHHK188m</strain>
    </source>
</reference>
<gene>
    <name evidence="4" type="ORF">DFH07DRAFT_976673</name>
</gene>
<dbReference type="SUPFAM" id="SSF53067">
    <property type="entry name" value="Actin-like ATPase domain"/>
    <property type="match status" value="1"/>
</dbReference>
<dbReference type="Gene3D" id="3.90.640.10">
    <property type="entry name" value="Actin, Chain A, domain 4"/>
    <property type="match status" value="1"/>
</dbReference>
<sequence length="168" mass="18837">MKHLPHCLQQGWQASPKEISSYLGMTINNAIVTVPAYLNDSQQQAIKDASTISSMNILHIINQPTATAIAYKKVTGERNILIFNLGGGTFNMSLLTIEEGIFEVKATTGEDLDNQLVNHFAQEFKRKSKKRRTFPSVEDMRCSNWCQEELSEDQKIRPPANAQLTQIG</sequence>
<dbReference type="PRINTS" id="PR00301">
    <property type="entry name" value="HEATSHOCK70"/>
</dbReference>
<evidence type="ECO:0000256" key="3">
    <source>
        <dbReference type="ARBA" id="ARBA00022840"/>
    </source>
</evidence>
<dbReference type="InterPro" id="IPR013126">
    <property type="entry name" value="Hsp_70_fam"/>
</dbReference>
<organism evidence="4 5">
    <name type="scientific">Mycena maculata</name>
    <dbReference type="NCBI Taxonomy" id="230809"/>
    <lineage>
        <taxon>Eukaryota</taxon>
        <taxon>Fungi</taxon>
        <taxon>Dikarya</taxon>
        <taxon>Basidiomycota</taxon>
        <taxon>Agaricomycotina</taxon>
        <taxon>Agaricomycetes</taxon>
        <taxon>Agaricomycetidae</taxon>
        <taxon>Agaricales</taxon>
        <taxon>Marasmiineae</taxon>
        <taxon>Mycenaceae</taxon>
        <taxon>Mycena</taxon>
    </lineage>
</organism>
<evidence type="ECO:0000313" key="5">
    <source>
        <dbReference type="Proteomes" id="UP001215280"/>
    </source>
</evidence>
<dbReference type="AlphaFoldDB" id="A0AAD7K3F9"/>
<dbReference type="FunFam" id="3.30.420.40:FF:000028">
    <property type="entry name" value="heat shock 70 kDa protein-like"/>
    <property type="match status" value="1"/>
</dbReference>
<keyword evidence="3" id="KW-0067">ATP-binding</keyword>
<dbReference type="Gene3D" id="3.30.420.40">
    <property type="match status" value="2"/>
</dbReference>
<dbReference type="GO" id="GO:0140662">
    <property type="term" value="F:ATP-dependent protein folding chaperone"/>
    <property type="evidence" value="ECO:0007669"/>
    <property type="project" value="InterPro"/>
</dbReference>
<evidence type="ECO:0000256" key="1">
    <source>
        <dbReference type="ARBA" id="ARBA00007381"/>
    </source>
</evidence>
<dbReference type="InterPro" id="IPR018181">
    <property type="entry name" value="Heat_shock_70_CS"/>
</dbReference>
<dbReference type="Pfam" id="PF00012">
    <property type="entry name" value="HSP70"/>
    <property type="match status" value="1"/>
</dbReference>
<dbReference type="PANTHER" id="PTHR19375">
    <property type="entry name" value="HEAT SHOCK PROTEIN 70KDA"/>
    <property type="match status" value="1"/>
</dbReference>
<comment type="similarity">
    <text evidence="1">Belongs to the heat shock protein 70 family.</text>
</comment>
<keyword evidence="2" id="KW-0547">Nucleotide-binding</keyword>
<evidence type="ECO:0000256" key="2">
    <source>
        <dbReference type="ARBA" id="ARBA00022741"/>
    </source>
</evidence>
<proteinExistence type="inferred from homology"/>
<dbReference type="InterPro" id="IPR043129">
    <property type="entry name" value="ATPase_NBD"/>
</dbReference>
<dbReference type="Proteomes" id="UP001215280">
    <property type="component" value="Unassembled WGS sequence"/>
</dbReference>
<comment type="caution">
    <text evidence="4">The sequence shown here is derived from an EMBL/GenBank/DDBJ whole genome shotgun (WGS) entry which is preliminary data.</text>
</comment>
<accession>A0AAD7K3F9</accession>